<dbReference type="GeneID" id="17301458"/>
<dbReference type="EnsemblProtists" id="EKX44860">
    <property type="protein sequence ID" value="EKX44860"/>
    <property type="gene ID" value="GUITHDRAFT_109283"/>
</dbReference>
<evidence type="ECO:0000313" key="4">
    <source>
        <dbReference type="Proteomes" id="UP000011087"/>
    </source>
</evidence>
<dbReference type="HOGENOM" id="CLU_1362663_0_0_1"/>
<dbReference type="AlphaFoldDB" id="L1J9U6"/>
<reference evidence="3" key="3">
    <citation type="submission" date="2015-06" db="UniProtKB">
        <authorList>
            <consortium name="EnsemblProtists"/>
        </authorList>
    </citation>
    <scope>IDENTIFICATION</scope>
</reference>
<dbReference type="InterPro" id="IPR036770">
    <property type="entry name" value="Ankyrin_rpt-contain_sf"/>
</dbReference>
<accession>L1J9U6</accession>
<dbReference type="Gene3D" id="1.25.40.20">
    <property type="entry name" value="Ankyrin repeat-containing domain"/>
    <property type="match status" value="1"/>
</dbReference>
<evidence type="ECO:0000256" key="1">
    <source>
        <dbReference type="SAM" id="MobiDB-lite"/>
    </source>
</evidence>
<dbReference type="OrthoDB" id="1930691at2759"/>
<sequence length="201" mass="23230">MKPEDYTETFRFREHKFRPREFLEQNTTKHLIQDKEIFRAAEVGDLTKLVHLDNKSMALRNRQGQSVLHRAAIFGRKSVIHLLLGNNLVTKMALNVEDNQGLKPLDYALAHGHDEIAEMLRAHDRNLLLSSPKEYDTISNASSPSEESSIQDRDESEALAASPVQAQDKSLIWRNRMRAMMRYYRDRMIPPSYVNAYPGVH</sequence>
<keyword evidence="4" id="KW-1185">Reference proteome</keyword>
<organism evidence="2">
    <name type="scientific">Guillardia theta (strain CCMP2712)</name>
    <name type="common">Cryptophyte</name>
    <dbReference type="NCBI Taxonomy" id="905079"/>
    <lineage>
        <taxon>Eukaryota</taxon>
        <taxon>Cryptophyceae</taxon>
        <taxon>Pyrenomonadales</taxon>
        <taxon>Geminigeraceae</taxon>
        <taxon>Guillardia</taxon>
    </lineage>
</organism>
<dbReference type="STRING" id="905079.L1J9U6"/>
<feature type="compositionally biased region" description="Low complexity" evidence="1">
    <location>
        <begin position="139"/>
        <end position="148"/>
    </location>
</feature>
<reference evidence="4" key="2">
    <citation type="submission" date="2012-11" db="EMBL/GenBank/DDBJ databases">
        <authorList>
            <person name="Kuo A."/>
            <person name="Curtis B.A."/>
            <person name="Tanifuji G."/>
            <person name="Burki F."/>
            <person name="Gruber A."/>
            <person name="Irimia M."/>
            <person name="Maruyama S."/>
            <person name="Arias M.C."/>
            <person name="Ball S.G."/>
            <person name="Gile G.H."/>
            <person name="Hirakawa Y."/>
            <person name="Hopkins J.F."/>
            <person name="Rensing S.A."/>
            <person name="Schmutz J."/>
            <person name="Symeonidi A."/>
            <person name="Elias M."/>
            <person name="Eveleigh R.J."/>
            <person name="Herman E.K."/>
            <person name="Klute M.J."/>
            <person name="Nakayama T."/>
            <person name="Obornik M."/>
            <person name="Reyes-Prieto A."/>
            <person name="Armbrust E.V."/>
            <person name="Aves S.J."/>
            <person name="Beiko R.G."/>
            <person name="Coutinho P."/>
            <person name="Dacks J.B."/>
            <person name="Durnford D.G."/>
            <person name="Fast N.M."/>
            <person name="Green B.R."/>
            <person name="Grisdale C."/>
            <person name="Hempe F."/>
            <person name="Henrissat B."/>
            <person name="Hoppner M.P."/>
            <person name="Ishida K.-I."/>
            <person name="Kim E."/>
            <person name="Koreny L."/>
            <person name="Kroth P.G."/>
            <person name="Liu Y."/>
            <person name="Malik S.-B."/>
            <person name="Maier U.G."/>
            <person name="McRose D."/>
            <person name="Mock T."/>
            <person name="Neilson J.A."/>
            <person name="Onodera N.T."/>
            <person name="Poole A.M."/>
            <person name="Pritham E.J."/>
            <person name="Richards T.A."/>
            <person name="Rocap G."/>
            <person name="Roy S.W."/>
            <person name="Sarai C."/>
            <person name="Schaack S."/>
            <person name="Shirato S."/>
            <person name="Slamovits C.H."/>
            <person name="Spencer D.F."/>
            <person name="Suzuki S."/>
            <person name="Worden A.Z."/>
            <person name="Zauner S."/>
            <person name="Barry K."/>
            <person name="Bell C."/>
            <person name="Bharti A.K."/>
            <person name="Crow J.A."/>
            <person name="Grimwood J."/>
            <person name="Kramer R."/>
            <person name="Lindquist E."/>
            <person name="Lucas S."/>
            <person name="Salamov A."/>
            <person name="McFadden G.I."/>
            <person name="Lane C.E."/>
            <person name="Keeling P.J."/>
            <person name="Gray M.W."/>
            <person name="Grigoriev I.V."/>
            <person name="Archibald J.M."/>
        </authorList>
    </citation>
    <scope>NUCLEOTIDE SEQUENCE</scope>
    <source>
        <strain evidence="4">CCMP2712</strain>
    </source>
</reference>
<dbReference type="KEGG" id="gtt:GUITHDRAFT_109283"/>
<dbReference type="Pfam" id="PF12796">
    <property type="entry name" value="Ank_2"/>
    <property type="match status" value="1"/>
</dbReference>
<proteinExistence type="predicted"/>
<dbReference type="SMART" id="SM00248">
    <property type="entry name" value="ANK"/>
    <property type="match status" value="2"/>
</dbReference>
<protein>
    <submittedName>
        <fullName evidence="2 3">Uncharacterized protein</fullName>
    </submittedName>
</protein>
<dbReference type="EMBL" id="JH993002">
    <property type="protein sequence ID" value="EKX44860.1"/>
    <property type="molecule type" value="Genomic_DNA"/>
</dbReference>
<dbReference type="Proteomes" id="UP000011087">
    <property type="component" value="Unassembled WGS sequence"/>
</dbReference>
<dbReference type="PaxDb" id="55529-EKX44860"/>
<dbReference type="RefSeq" id="XP_005831840.1">
    <property type="nucleotide sequence ID" value="XM_005831783.1"/>
</dbReference>
<gene>
    <name evidence="2" type="ORF">GUITHDRAFT_109283</name>
</gene>
<feature type="region of interest" description="Disordered" evidence="1">
    <location>
        <begin position="135"/>
        <end position="163"/>
    </location>
</feature>
<dbReference type="InterPro" id="IPR002110">
    <property type="entry name" value="Ankyrin_rpt"/>
</dbReference>
<dbReference type="SUPFAM" id="SSF48403">
    <property type="entry name" value="Ankyrin repeat"/>
    <property type="match status" value="1"/>
</dbReference>
<evidence type="ECO:0000313" key="3">
    <source>
        <dbReference type="EnsemblProtists" id="EKX44860"/>
    </source>
</evidence>
<reference evidence="2 4" key="1">
    <citation type="journal article" date="2012" name="Nature">
        <title>Algal genomes reveal evolutionary mosaicism and the fate of nucleomorphs.</title>
        <authorList>
            <consortium name="DOE Joint Genome Institute"/>
            <person name="Curtis B.A."/>
            <person name="Tanifuji G."/>
            <person name="Burki F."/>
            <person name="Gruber A."/>
            <person name="Irimia M."/>
            <person name="Maruyama S."/>
            <person name="Arias M.C."/>
            <person name="Ball S.G."/>
            <person name="Gile G.H."/>
            <person name="Hirakawa Y."/>
            <person name="Hopkins J.F."/>
            <person name="Kuo A."/>
            <person name="Rensing S.A."/>
            <person name="Schmutz J."/>
            <person name="Symeonidi A."/>
            <person name="Elias M."/>
            <person name="Eveleigh R.J."/>
            <person name="Herman E.K."/>
            <person name="Klute M.J."/>
            <person name="Nakayama T."/>
            <person name="Obornik M."/>
            <person name="Reyes-Prieto A."/>
            <person name="Armbrust E.V."/>
            <person name="Aves S.J."/>
            <person name="Beiko R.G."/>
            <person name="Coutinho P."/>
            <person name="Dacks J.B."/>
            <person name="Durnford D.G."/>
            <person name="Fast N.M."/>
            <person name="Green B.R."/>
            <person name="Grisdale C.J."/>
            <person name="Hempel F."/>
            <person name="Henrissat B."/>
            <person name="Hoppner M.P."/>
            <person name="Ishida K."/>
            <person name="Kim E."/>
            <person name="Koreny L."/>
            <person name="Kroth P.G."/>
            <person name="Liu Y."/>
            <person name="Malik S.B."/>
            <person name="Maier U.G."/>
            <person name="McRose D."/>
            <person name="Mock T."/>
            <person name="Neilson J.A."/>
            <person name="Onodera N.T."/>
            <person name="Poole A.M."/>
            <person name="Pritham E.J."/>
            <person name="Richards T.A."/>
            <person name="Rocap G."/>
            <person name="Roy S.W."/>
            <person name="Sarai C."/>
            <person name="Schaack S."/>
            <person name="Shirato S."/>
            <person name="Slamovits C.H."/>
            <person name="Spencer D.F."/>
            <person name="Suzuki S."/>
            <person name="Worden A.Z."/>
            <person name="Zauner S."/>
            <person name="Barry K."/>
            <person name="Bell C."/>
            <person name="Bharti A.K."/>
            <person name="Crow J.A."/>
            <person name="Grimwood J."/>
            <person name="Kramer R."/>
            <person name="Lindquist E."/>
            <person name="Lucas S."/>
            <person name="Salamov A."/>
            <person name="McFadden G.I."/>
            <person name="Lane C.E."/>
            <person name="Keeling P.J."/>
            <person name="Gray M.W."/>
            <person name="Grigoriev I.V."/>
            <person name="Archibald J.M."/>
        </authorList>
    </citation>
    <scope>NUCLEOTIDE SEQUENCE</scope>
    <source>
        <strain evidence="2 4">CCMP2712</strain>
    </source>
</reference>
<name>L1J9U6_GUITC</name>
<evidence type="ECO:0000313" key="2">
    <source>
        <dbReference type="EMBL" id="EKX44860.1"/>
    </source>
</evidence>